<proteinExistence type="predicted"/>
<gene>
    <name evidence="2" type="ORF">NCTC10252_00052</name>
</gene>
<organism evidence="2 3">
    <name type="scientific">Salmonella enterica</name>
    <name type="common">Salmonella choleraesuis</name>
    <dbReference type="NCBI Taxonomy" id="28901"/>
    <lineage>
        <taxon>Bacteria</taxon>
        <taxon>Pseudomonadati</taxon>
        <taxon>Pseudomonadota</taxon>
        <taxon>Gammaproteobacteria</taxon>
        <taxon>Enterobacterales</taxon>
        <taxon>Enterobacteriaceae</taxon>
        <taxon>Salmonella</taxon>
    </lineage>
</organism>
<keyword evidence="1" id="KW-1133">Transmembrane helix</keyword>
<keyword evidence="1" id="KW-0472">Membrane</keyword>
<evidence type="ECO:0000256" key="1">
    <source>
        <dbReference type="SAM" id="Phobius"/>
    </source>
</evidence>
<name>A0A379QCD0_SALER</name>
<evidence type="ECO:0000313" key="2">
    <source>
        <dbReference type="EMBL" id="SUF54886.1"/>
    </source>
</evidence>
<accession>A0A379QCD0</accession>
<dbReference type="AlphaFoldDB" id="A0A379QCD0"/>
<reference evidence="2 3" key="1">
    <citation type="submission" date="2018-06" db="EMBL/GenBank/DDBJ databases">
        <authorList>
            <consortium name="Pathogen Informatics"/>
            <person name="Doyle S."/>
        </authorList>
    </citation>
    <scope>NUCLEOTIDE SEQUENCE [LARGE SCALE GENOMIC DNA]</scope>
    <source>
        <strain evidence="2 3">NCTC10252</strain>
    </source>
</reference>
<feature type="transmembrane region" description="Helical" evidence="1">
    <location>
        <begin position="36"/>
        <end position="54"/>
    </location>
</feature>
<dbReference type="EMBL" id="UGWP01000002">
    <property type="protein sequence ID" value="SUF54886.1"/>
    <property type="molecule type" value="Genomic_DNA"/>
</dbReference>
<protein>
    <submittedName>
        <fullName evidence="2">TraK</fullName>
    </submittedName>
</protein>
<sequence>MYNNWRNNKTATIYGFPIAGIFPYLLLIYFPNLILFVIITVINLFFTILYHLGYSPTEFFNRIISKIRGPVIYSRPWWIRERWSKK</sequence>
<feature type="transmembrane region" description="Helical" evidence="1">
    <location>
        <begin position="12"/>
        <end position="30"/>
    </location>
</feature>
<evidence type="ECO:0000313" key="3">
    <source>
        <dbReference type="Proteomes" id="UP000254597"/>
    </source>
</evidence>
<dbReference type="Proteomes" id="UP000254597">
    <property type="component" value="Unassembled WGS sequence"/>
</dbReference>
<keyword evidence="1" id="KW-0812">Transmembrane</keyword>